<keyword evidence="2" id="KW-1185">Reference proteome</keyword>
<dbReference type="EMBL" id="JACVVK020000260">
    <property type="protein sequence ID" value="KAK7481580.1"/>
    <property type="molecule type" value="Genomic_DNA"/>
</dbReference>
<protein>
    <recommendedName>
        <fullName evidence="3">Chitin-binding type-2 domain-containing protein</fullName>
    </recommendedName>
</protein>
<dbReference type="AlphaFoldDB" id="A0ABD0K2C7"/>
<dbReference type="Proteomes" id="UP001519460">
    <property type="component" value="Unassembled WGS sequence"/>
</dbReference>
<comment type="caution">
    <text evidence="1">The sequence shown here is derived from an EMBL/GenBank/DDBJ whole genome shotgun (WGS) entry which is preliminary data.</text>
</comment>
<evidence type="ECO:0008006" key="3">
    <source>
        <dbReference type="Google" id="ProtNLM"/>
    </source>
</evidence>
<name>A0ABD0K2C7_9CAEN</name>
<sequence length="434" mass="47714">TDISDRRLCSASESPCENGGVAVKDCFERCICQCDESRFSGVYCEVPATADLCDNCWNQNGQFLAAVPGRTDMFVVCQPLNEEQTRFKPWLMHCPPRTIFQRDPITGWYGCDHIGFGIPAADPCLDPNLTPNGKYASSDQCAHYFQCGADGYTDKKTCCAEGMRFDYRVGECVVDSNCPCVPDLDCPNSCSERTSLCPVGRDQAPNTPVCPFESLSGRGFFNKASPTHPFNCSSGQRFDSSPDVCRCVPDVAQGCVPTVQMDYIQGTNENPGYFSGSRREVFERFGGSGFHTDYFEIRLRLKLDSNFGASNGEMAVVTNGDCGEPESVAITVDSNYIYFKVDSEGASDTQQLSVPYNPNGGWLQISLQYEKQPGPSDTYLLTGTVDGQSDSLTFSGKIDMRMCALQIGQGFNYARLVGYVDDFEVWMCKPPARG</sequence>
<feature type="non-terminal residue" evidence="1">
    <location>
        <position position="1"/>
    </location>
</feature>
<evidence type="ECO:0000313" key="1">
    <source>
        <dbReference type="EMBL" id="KAK7481580.1"/>
    </source>
</evidence>
<evidence type="ECO:0000313" key="2">
    <source>
        <dbReference type="Proteomes" id="UP001519460"/>
    </source>
</evidence>
<gene>
    <name evidence="1" type="ORF">BaRGS_00027229</name>
</gene>
<reference evidence="1 2" key="1">
    <citation type="journal article" date="2023" name="Sci. Data">
        <title>Genome assembly of the Korean intertidal mud-creeper Batillaria attramentaria.</title>
        <authorList>
            <person name="Patra A.K."/>
            <person name="Ho P.T."/>
            <person name="Jun S."/>
            <person name="Lee S.J."/>
            <person name="Kim Y."/>
            <person name="Won Y.J."/>
        </authorList>
    </citation>
    <scope>NUCLEOTIDE SEQUENCE [LARGE SCALE GENOMIC DNA]</scope>
    <source>
        <strain evidence="1">Wonlab-2016</strain>
    </source>
</reference>
<proteinExistence type="predicted"/>
<accession>A0ABD0K2C7</accession>
<organism evidence="1 2">
    <name type="scientific">Batillaria attramentaria</name>
    <dbReference type="NCBI Taxonomy" id="370345"/>
    <lineage>
        <taxon>Eukaryota</taxon>
        <taxon>Metazoa</taxon>
        <taxon>Spiralia</taxon>
        <taxon>Lophotrochozoa</taxon>
        <taxon>Mollusca</taxon>
        <taxon>Gastropoda</taxon>
        <taxon>Caenogastropoda</taxon>
        <taxon>Sorbeoconcha</taxon>
        <taxon>Cerithioidea</taxon>
        <taxon>Batillariidae</taxon>
        <taxon>Batillaria</taxon>
    </lineage>
</organism>